<evidence type="ECO:0000256" key="2">
    <source>
        <dbReference type="SAM" id="MobiDB-lite"/>
    </source>
</evidence>
<dbReference type="EMBL" id="HBGY01016428">
    <property type="protein sequence ID" value="CAD9582261.1"/>
    <property type="molecule type" value="Transcribed_RNA"/>
</dbReference>
<name>A0A7S2KQB2_9STRA</name>
<keyword evidence="1" id="KW-0175">Coiled coil</keyword>
<feature type="region of interest" description="Disordered" evidence="2">
    <location>
        <begin position="1"/>
        <end position="59"/>
    </location>
</feature>
<feature type="region of interest" description="Disordered" evidence="2">
    <location>
        <begin position="655"/>
        <end position="694"/>
    </location>
</feature>
<feature type="compositionally biased region" description="Basic and acidic residues" evidence="2">
    <location>
        <begin position="29"/>
        <end position="54"/>
    </location>
</feature>
<feature type="compositionally biased region" description="Basic residues" evidence="2">
    <location>
        <begin position="768"/>
        <end position="777"/>
    </location>
</feature>
<feature type="compositionally biased region" description="Basic and acidic residues" evidence="2">
    <location>
        <begin position="514"/>
        <end position="536"/>
    </location>
</feature>
<feature type="region of interest" description="Disordered" evidence="2">
    <location>
        <begin position="514"/>
        <end position="560"/>
    </location>
</feature>
<feature type="compositionally biased region" description="Low complexity" evidence="2">
    <location>
        <begin position="166"/>
        <end position="179"/>
    </location>
</feature>
<sequence>MENERIDTSIAIMNPPPLSPSQQQTNHSIMEHGDEHDARRSSCKDDVRNNDTRSGDAMPSCIHMLEDHDFPSLDITKKKKKAGLDPENGIGYRGSPFGGHGPLGQAISPVELARSRVIIQKSNRSSPVVDDNEAPTMHNDNDEFQRPTTTNIEIAKPNTKKKQHESSSTSRPSKSTTAATIAKLQRKLLNARIDESKVRSHWIYKLLEDRRQLNIKLVQSRAERQLQYQALVKEHEEIVKEMQAEYDVKYDVLRQELQRQRVSEVEHFKTELEFAQQQLLDMQTRLAGESSSSSSILSENNSKDDDEDQILSTMREEMQKQFTEQRTLDAKLHAKEISILRTQLIDAVDEAKKQEVLVVKDEYLKEKELYVLACTEREESLQVELRQLKEELRIVQMNSSEKDALVKRYQDEVSELKVQLQDLLHGEQMQKLEHASERRSPSAAASPTERYNYHDDCQNKADDGVDCNDCRKSDDDDDGSVNNASASVADHGHDENNNFDLSVGETIVEHVDVDREVKYNDGAEETRVCDDVHEDKDNDDDDDEGEDDVSELSLAQRVSRNRRRPSPALIVLEPVHANEWPDEVVTEAKNSNELNQFIAKKHDDDDQEVEAVLRNDDCLPRVTRRQTRSASKLLKQIDHLASVETGSNINHEVLEEEGEHTITSRRTQRSLLSSKPLREVTTRKRKQKNVRRQSLIETGQLQSIEEEGSVFNDDSFTSQTSSLSSSSSSSKENQLNSSMASTSSEINTKRRRKGQNSGLLSSFTAPKLKSKRNRRRC</sequence>
<feature type="compositionally biased region" description="Basic and acidic residues" evidence="2">
    <location>
        <begin position="451"/>
        <end position="474"/>
    </location>
</feature>
<protein>
    <submittedName>
        <fullName evidence="3">Uncharacterized protein</fullName>
    </submittedName>
</protein>
<feature type="coiled-coil region" evidence="1">
    <location>
        <begin position="371"/>
        <end position="426"/>
    </location>
</feature>
<dbReference type="AlphaFoldDB" id="A0A7S2KQB2"/>
<organism evidence="3">
    <name type="scientific">Leptocylindrus danicus</name>
    <dbReference type="NCBI Taxonomy" id="163516"/>
    <lineage>
        <taxon>Eukaryota</taxon>
        <taxon>Sar</taxon>
        <taxon>Stramenopiles</taxon>
        <taxon>Ochrophyta</taxon>
        <taxon>Bacillariophyta</taxon>
        <taxon>Coscinodiscophyceae</taxon>
        <taxon>Chaetocerotophycidae</taxon>
        <taxon>Leptocylindrales</taxon>
        <taxon>Leptocylindraceae</taxon>
        <taxon>Leptocylindrus</taxon>
    </lineage>
</organism>
<evidence type="ECO:0000256" key="1">
    <source>
        <dbReference type="SAM" id="Coils"/>
    </source>
</evidence>
<feature type="coiled-coil region" evidence="1">
    <location>
        <begin position="225"/>
        <end position="285"/>
    </location>
</feature>
<accession>A0A7S2KQB2</accession>
<gene>
    <name evidence="3" type="ORF">LDAN0321_LOCUS10618</name>
</gene>
<feature type="region of interest" description="Disordered" evidence="2">
    <location>
        <begin position="119"/>
        <end position="179"/>
    </location>
</feature>
<feature type="region of interest" description="Disordered" evidence="2">
    <location>
        <begin position="712"/>
        <end position="777"/>
    </location>
</feature>
<evidence type="ECO:0000313" key="3">
    <source>
        <dbReference type="EMBL" id="CAD9582261.1"/>
    </source>
</evidence>
<feature type="compositionally biased region" description="Polar residues" evidence="2">
    <location>
        <begin position="755"/>
        <end position="764"/>
    </location>
</feature>
<feature type="compositionally biased region" description="Low complexity" evidence="2">
    <location>
        <begin position="715"/>
        <end position="738"/>
    </location>
</feature>
<reference evidence="3" key="1">
    <citation type="submission" date="2021-01" db="EMBL/GenBank/DDBJ databases">
        <authorList>
            <person name="Corre E."/>
            <person name="Pelletier E."/>
            <person name="Niang G."/>
            <person name="Scheremetjew M."/>
            <person name="Finn R."/>
            <person name="Kale V."/>
            <person name="Holt S."/>
            <person name="Cochrane G."/>
            <person name="Meng A."/>
            <person name="Brown T."/>
            <person name="Cohen L."/>
        </authorList>
    </citation>
    <scope>NUCLEOTIDE SEQUENCE</scope>
    <source>
        <strain evidence="3">B650</strain>
    </source>
</reference>
<feature type="region of interest" description="Disordered" evidence="2">
    <location>
        <begin position="430"/>
        <end position="498"/>
    </location>
</feature>
<proteinExistence type="predicted"/>
<feature type="compositionally biased region" description="Basic and acidic residues" evidence="2">
    <location>
        <begin position="430"/>
        <end position="440"/>
    </location>
</feature>
<feature type="compositionally biased region" description="Acidic residues" evidence="2">
    <location>
        <begin position="537"/>
        <end position="550"/>
    </location>
</feature>